<dbReference type="InterPro" id="IPR011009">
    <property type="entry name" value="Kinase-like_dom_sf"/>
</dbReference>
<evidence type="ECO:0000313" key="2">
    <source>
        <dbReference type="Proteomes" id="UP000307440"/>
    </source>
</evidence>
<organism evidence="1 2">
    <name type="scientific">Coprinopsis marcescibilis</name>
    <name type="common">Agaric fungus</name>
    <name type="synonym">Psathyrella marcescibilis</name>
    <dbReference type="NCBI Taxonomy" id="230819"/>
    <lineage>
        <taxon>Eukaryota</taxon>
        <taxon>Fungi</taxon>
        <taxon>Dikarya</taxon>
        <taxon>Basidiomycota</taxon>
        <taxon>Agaricomycotina</taxon>
        <taxon>Agaricomycetes</taxon>
        <taxon>Agaricomycetidae</taxon>
        <taxon>Agaricales</taxon>
        <taxon>Agaricineae</taxon>
        <taxon>Psathyrellaceae</taxon>
        <taxon>Coprinopsis</taxon>
    </lineage>
</organism>
<evidence type="ECO:0000313" key="1">
    <source>
        <dbReference type="EMBL" id="TFK21331.1"/>
    </source>
</evidence>
<reference evidence="1 2" key="1">
    <citation type="journal article" date="2019" name="Nat. Ecol. Evol.">
        <title>Megaphylogeny resolves global patterns of mushroom evolution.</title>
        <authorList>
            <person name="Varga T."/>
            <person name="Krizsan K."/>
            <person name="Foldi C."/>
            <person name="Dima B."/>
            <person name="Sanchez-Garcia M."/>
            <person name="Sanchez-Ramirez S."/>
            <person name="Szollosi G.J."/>
            <person name="Szarkandi J.G."/>
            <person name="Papp V."/>
            <person name="Albert L."/>
            <person name="Andreopoulos W."/>
            <person name="Angelini C."/>
            <person name="Antonin V."/>
            <person name="Barry K.W."/>
            <person name="Bougher N.L."/>
            <person name="Buchanan P."/>
            <person name="Buyck B."/>
            <person name="Bense V."/>
            <person name="Catcheside P."/>
            <person name="Chovatia M."/>
            <person name="Cooper J."/>
            <person name="Damon W."/>
            <person name="Desjardin D."/>
            <person name="Finy P."/>
            <person name="Geml J."/>
            <person name="Haridas S."/>
            <person name="Hughes K."/>
            <person name="Justo A."/>
            <person name="Karasinski D."/>
            <person name="Kautmanova I."/>
            <person name="Kiss B."/>
            <person name="Kocsube S."/>
            <person name="Kotiranta H."/>
            <person name="LaButti K.M."/>
            <person name="Lechner B.E."/>
            <person name="Liimatainen K."/>
            <person name="Lipzen A."/>
            <person name="Lukacs Z."/>
            <person name="Mihaltcheva S."/>
            <person name="Morgado L.N."/>
            <person name="Niskanen T."/>
            <person name="Noordeloos M.E."/>
            <person name="Ohm R.A."/>
            <person name="Ortiz-Santana B."/>
            <person name="Ovrebo C."/>
            <person name="Racz N."/>
            <person name="Riley R."/>
            <person name="Savchenko A."/>
            <person name="Shiryaev A."/>
            <person name="Soop K."/>
            <person name="Spirin V."/>
            <person name="Szebenyi C."/>
            <person name="Tomsovsky M."/>
            <person name="Tulloss R.E."/>
            <person name="Uehling J."/>
            <person name="Grigoriev I.V."/>
            <person name="Vagvolgyi C."/>
            <person name="Papp T."/>
            <person name="Martin F.M."/>
            <person name="Miettinen O."/>
            <person name="Hibbett D.S."/>
            <person name="Nagy L.G."/>
        </authorList>
    </citation>
    <scope>NUCLEOTIDE SEQUENCE [LARGE SCALE GENOMIC DNA]</scope>
    <source>
        <strain evidence="1 2">CBS 121175</strain>
    </source>
</reference>
<gene>
    <name evidence="1" type="ORF">FA15DRAFT_598045</name>
</gene>
<dbReference type="Proteomes" id="UP000307440">
    <property type="component" value="Unassembled WGS sequence"/>
</dbReference>
<accession>A0A5C3KLT5</accession>
<proteinExistence type="predicted"/>
<dbReference type="STRING" id="230819.A0A5C3KLT5"/>
<dbReference type="EMBL" id="ML210271">
    <property type="protein sequence ID" value="TFK21331.1"/>
    <property type="molecule type" value="Genomic_DNA"/>
</dbReference>
<dbReference type="SUPFAM" id="SSF56112">
    <property type="entry name" value="Protein kinase-like (PK-like)"/>
    <property type="match status" value="1"/>
</dbReference>
<dbReference type="OrthoDB" id="2722301at2759"/>
<evidence type="ECO:0008006" key="3">
    <source>
        <dbReference type="Google" id="ProtNLM"/>
    </source>
</evidence>
<sequence length="394" mass="45958">MRCFWQSPQTAEWFKERNYTLYKALELDGEPIDIYAPQIPSEDFVEAVYPYPYHDKFSGSFGPEYNRAFIAAEAVGVAQDSAGHHVAIKHVLVDSDELRIYEFLRKQSLEVMEENCILPILDILYSKRICFAVMPRWGENVEYPHPSTLQEVMFLMRSMLKVSIGFSELKTDMSFPNCLVNHFSWSGRANPKRAKLRREGRLSYAVFDFDISVMVPEGVDSSKFRLPYKMSFYGNMFRPYDTAQGEPDYDPFAFDVGNLGQLWCSFYQHHSVDLPILAPLLDMMTTRKIKWRFTAQQALDFLEEQLVHMSQAALQVPYSVSPDWTAPYDEYDRWAHVPDGLARRWAAFREPKLPWRVKLLRWIYSLRFVGPWIPALGRELARITFGTGHYVYVP</sequence>
<keyword evidence="2" id="KW-1185">Reference proteome</keyword>
<name>A0A5C3KLT5_COPMA</name>
<dbReference type="AlphaFoldDB" id="A0A5C3KLT5"/>
<protein>
    <recommendedName>
        <fullName evidence="3">Protein kinase domain-containing protein</fullName>
    </recommendedName>
</protein>